<evidence type="ECO:0000313" key="2">
    <source>
        <dbReference type="EMBL" id="KAJ1353102.1"/>
    </source>
</evidence>
<feature type="compositionally biased region" description="Basic residues" evidence="1">
    <location>
        <begin position="1"/>
        <end position="11"/>
    </location>
</feature>
<name>A0AAD5M6Q4_PARTN</name>
<sequence length="195" mass="21922">MATKQKRRGRRSVQYSKKESKKAEGEPTDDASAPSSSAMQLTLTSTSNKPVSEYLNRKKLGKLSLRQETESSLKKLKKKERGAKLKRKTFSHLDLSNRYGIAGREEKQAAESSAVLSSSITSSTDETETSKRKKSTRTDAPKVTKEDKSTSKKKKRVKKCQVEPEKPLSYLDLSNRYAVAGRKVKKHRDGNDLKK</sequence>
<feature type="compositionally biased region" description="Basic and acidic residues" evidence="1">
    <location>
        <begin position="136"/>
        <end position="150"/>
    </location>
</feature>
<reference evidence="2" key="1">
    <citation type="submission" date="2021-06" db="EMBL/GenBank/DDBJ databases">
        <title>Parelaphostrongylus tenuis whole genome reference sequence.</title>
        <authorList>
            <person name="Garwood T.J."/>
            <person name="Larsen P.A."/>
            <person name="Fountain-Jones N.M."/>
            <person name="Garbe J.R."/>
            <person name="Macchietto M.G."/>
            <person name="Kania S.A."/>
            <person name="Gerhold R.W."/>
            <person name="Richards J.E."/>
            <person name="Wolf T.M."/>
        </authorList>
    </citation>
    <scope>NUCLEOTIDE SEQUENCE</scope>
    <source>
        <strain evidence="2">MNPRO001-30</strain>
        <tissue evidence="2">Meninges</tissue>
    </source>
</reference>
<dbReference type="Proteomes" id="UP001196413">
    <property type="component" value="Unassembled WGS sequence"/>
</dbReference>
<evidence type="ECO:0000313" key="3">
    <source>
        <dbReference type="Proteomes" id="UP001196413"/>
    </source>
</evidence>
<feature type="compositionally biased region" description="Basic residues" evidence="1">
    <location>
        <begin position="74"/>
        <end position="90"/>
    </location>
</feature>
<protein>
    <submittedName>
        <fullName evidence="2">Uncharacterized protein</fullName>
    </submittedName>
</protein>
<comment type="caution">
    <text evidence="2">The sequence shown here is derived from an EMBL/GenBank/DDBJ whole genome shotgun (WGS) entry which is preliminary data.</text>
</comment>
<feature type="region of interest" description="Disordered" evidence="1">
    <location>
        <begin position="1"/>
        <end position="166"/>
    </location>
</feature>
<accession>A0AAD5M6Q4</accession>
<feature type="compositionally biased region" description="Low complexity" evidence="1">
    <location>
        <begin position="110"/>
        <end position="124"/>
    </location>
</feature>
<feature type="compositionally biased region" description="Polar residues" evidence="1">
    <location>
        <begin position="39"/>
        <end position="50"/>
    </location>
</feature>
<gene>
    <name evidence="2" type="ORF">KIN20_009659</name>
</gene>
<organism evidence="2 3">
    <name type="scientific">Parelaphostrongylus tenuis</name>
    <name type="common">Meningeal worm</name>
    <dbReference type="NCBI Taxonomy" id="148309"/>
    <lineage>
        <taxon>Eukaryota</taxon>
        <taxon>Metazoa</taxon>
        <taxon>Ecdysozoa</taxon>
        <taxon>Nematoda</taxon>
        <taxon>Chromadorea</taxon>
        <taxon>Rhabditida</taxon>
        <taxon>Rhabditina</taxon>
        <taxon>Rhabditomorpha</taxon>
        <taxon>Strongyloidea</taxon>
        <taxon>Metastrongylidae</taxon>
        <taxon>Parelaphostrongylus</taxon>
    </lineage>
</organism>
<dbReference type="EMBL" id="JAHQIW010001606">
    <property type="protein sequence ID" value="KAJ1353102.1"/>
    <property type="molecule type" value="Genomic_DNA"/>
</dbReference>
<proteinExistence type="predicted"/>
<feature type="compositionally biased region" description="Basic and acidic residues" evidence="1">
    <location>
        <begin position="16"/>
        <end position="25"/>
    </location>
</feature>
<dbReference type="AlphaFoldDB" id="A0AAD5M6Q4"/>
<evidence type="ECO:0000256" key="1">
    <source>
        <dbReference type="SAM" id="MobiDB-lite"/>
    </source>
</evidence>
<feature type="non-terminal residue" evidence="2">
    <location>
        <position position="1"/>
    </location>
</feature>
<keyword evidence="3" id="KW-1185">Reference proteome</keyword>